<gene>
    <name evidence="1" type="ORF">L1987_48458</name>
</gene>
<proteinExistence type="predicted"/>
<dbReference type="Proteomes" id="UP001056120">
    <property type="component" value="Linkage Group LG16"/>
</dbReference>
<name>A0ACB9FRD7_9ASTR</name>
<reference evidence="2" key="1">
    <citation type="journal article" date="2022" name="Mol. Ecol. Resour.">
        <title>The genomes of chicory, endive, great burdock and yacon provide insights into Asteraceae palaeo-polyploidization history and plant inulin production.</title>
        <authorList>
            <person name="Fan W."/>
            <person name="Wang S."/>
            <person name="Wang H."/>
            <person name="Wang A."/>
            <person name="Jiang F."/>
            <person name="Liu H."/>
            <person name="Zhao H."/>
            <person name="Xu D."/>
            <person name="Zhang Y."/>
        </authorList>
    </citation>
    <scope>NUCLEOTIDE SEQUENCE [LARGE SCALE GENOMIC DNA]</scope>
    <source>
        <strain evidence="2">cv. Yunnan</strain>
    </source>
</reference>
<evidence type="ECO:0000313" key="1">
    <source>
        <dbReference type="EMBL" id="KAI3773919.1"/>
    </source>
</evidence>
<organism evidence="1 2">
    <name type="scientific">Smallanthus sonchifolius</name>
    <dbReference type="NCBI Taxonomy" id="185202"/>
    <lineage>
        <taxon>Eukaryota</taxon>
        <taxon>Viridiplantae</taxon>
        <taxon>Streptophyta</taxon>
        <taxon>Embryophyta</taxon>
        <taxon>Tracheophyta</taxon>
        <taxon>Spermatophyta</taxon>
        <taxon>Magnoliopsida</taxon>
        <taxon>eudicotyledons</taxon>
        <taxon>Gunneridae</taxon>
        <taxon>Pentapetalae</taxon>
        <taxon>asterids</taxon>
        <taxon>campanulids</taxon>
        <taxon>Asterales</taxon>
        <taxon>Asteraceae</taxon>
        <taxon>Asteroideae</taxon>
        <taxon>Heliantheae alliance</taxon>
        <taxon>Millerieae</taxon>
        <taxon>Smallanthus</taxon>
    </lineage>
</organism>
<accession>A0ACB9FRD7</accession>
<evidence type="ECO:0000313" key="2">
    <source>
        <dbReference type="Proteomes" id="UP001056120"/>
    </source>
</evidence>
<protein>
    <submittedName>
        <fullName evidence="1">Uncharacterized protein</fullName>
    </submittedName>
</protein>
<keyword evidence="2" id="KW-1185">Reference proteome</keyword>
<reference evidence="1 2" key="2">
    <citation type="journal article" date="2022" name="Mol. Ecol. Resour.">
        <title>The genomes of chicory, endive, great burdock and yacon provide insights into Asteraceae paleo-polyploidization history and plant inulin production.</title>
        <authorList>
            <person name="Fan W."/>
            <person name="Wang S."/>
            <person name="Wang H."/>
            <person name="Wang A."/>
            <person name="Jiang F."/>
            <person name="Liu H."/>
            <person name="Zhao H."/>
            <person name="Xu D."/>
            <person name="Zhang Y."/>
        </authorList>
    </citation>
    <scope>NUCLEOTIDE SEQUENCE [LARGE SCALE GENOMIC DNA]</scope>
    <source>
        <strain evidence="2">cv. Yunnan</strain>
        <tissue evidence="1">Leaves</tissue>
    </source>
</reference>
<comment type="caution">
    <text evidence="1">The sequence shown here is derived from an EMBL/GenBank/DDBJ whole genome shotgun (WGS) entry which is preliminary data.</text>
</comment>
<dbReference type="EMBL" id="CM042033">
    <property type="protein sequence ID" value="KAI3773919.1"/>
    <property type="molecule type" value="Genomic_DNA"/>
</dbReference>
<sequence>MNWNSTHLKRNPVKLFQASIQSEVEPNSPELKLFTVGNDVSRASPIRIPICFGNSSLLLGYFNDNDDLVKRTTGIRFAPPPFNGNYVVEPEIINEEDIDPKTVLKINPITGEEMVYDSDSDDEIFDAQKIDGVPNDVKIDEPKVVKQVIRDRCILTEPDEVEKSTISPMLSKSGFISSSDIKKQVSKVENKSTSDFIKQKVNVAKTKDSQSPVSKTYVIY</sequence>